<dbReference type="Proteomes" id="UP000594263">
    <property type="component" value="Unplaced"/>
</dbReference>
<protein>
    <submittedName>
        <fullName evidence="2">Uncharacterized protein</fullName>
    </submittedName>
</protein>
<name>A0A7N0ZS01_KALFE</name>
<accession>A0A7N0ZS01</accession>
<organism evidence="2 3">
    <name type="scientific">Kalanchoe fedtschenkoi</name>
    <name type="common">Lavender scallops</name>
    <name type="synonym">South American air plant</name>
    <dbReference type="NCBI Taxonomy" id="63787"/>
    <lineage>
        <taxon>Eukaryota</taxon>
        <taxon>Viridiplantae</taxon>
        <taxon>Streptophyta</taxon>
        <taxon>Embryophyta</taxon>
        <taxon>Tracheophyta</taxon>
        <taxon>Spermatophyta</taxon>
        <taxon>Magnoliopsida</taxon>
        <taxon>eudicotyledons</taxon>
        <taxon>Gunneridae</taxon>
        <taxon>Pentapetalae</taxon>
        <taxon>Saxifragales</taxon>
        <taxon>Crassulaceae</taxon>
        <taxon>Kalanchoe</taxon>
    </lineage>
</organism>
<feature type="compositionally biased region" description="Basic and acidic residues" evidence="1">
    <location>
        <begin position="1"/>
        <end position="20"/>
    </location>
</feature>
<dbReference type="AlphaFoldDB" id="A0A7N0ZS01"/>
<evidence type="ECO:0000256" key="1">
    <source>
        <dbReference type="SAM" id="MobiDB-lite"/>
    </source>
</evidence>
<proteinExistence type="predicted"/>
<evidence type="ECO:0000313" key="3">
    <source>
        <dbReference type="Proteomes" id="UP000594263"/>
    </source>
</evidence>
<reference evidence="2" key="1">
    <citation type="submission" date="2021-01" db="UniProtKB">
        <authorList>
            <consortium name="EnsemblPlants"/>
        </authorList>
    </citation>
    <scope>IDENTIFICATION</scope>
</reference>
<sequence>MKNANKEDREQVKANNEDNKLSSSSTVTCDQIQHQHLVSRARIERNRHLIKWPTIALLLVTTRQEYIVMVEHVVNLEARNLWHVIENDKAERSTDRLALAAVRPTKESAKAAWEAMKKMHGVARVQEVNVQPSRMVRLLTSFQYKFPYILANTIQAPGESMDQVHPVKKFLNIVPERYTRDLAQVEYYDVEELVKRLIVKEDYWFADRLCMTSSYRNQQGNDLIHGHLCRPIMSPTPDNKNYYLLTSKGTRRSDGSIQKKLKIEPNY</sequence>
<dbReference type="Gramene" id="Kaladp0022s0020.1.v1.1">
    <property type="protein sequence ID" value="Kaladp0022s0020.1.v1.1"/>
    <property type="gene ID" value="Kaladp0022s0020.v1.1"/>
</dbReference>
<dbReference type="EnsemblPlants" id="Kaladp0022s0020.1.v1.1">
    <property type="protein sequence ID" value="Kaladp0022s0020.1.v1.1"/>
    <property type="gene ID" value="Kaladp0022s0020.v1.1"/>
</dbReference>
<evidence type="ECO:0000313" key="2">
    <source>
        <dbReference type="EnsemblPlants" id="Kaladp0022s0020.1.v1.1"/>
    </source>
</evidence>
<feature type="region of interest" description="Disordered" evidence="1">
    <location>
        <begin position="1"/>
        <end position="26"/>
    </location>
</feature>
<keyword evidence="3" id="KW-1185">Reference proteome</keyword>